<dbReference type="SUPFAM" id="SSF53850">
    <property type="entry name" value="Periplasmic binding protein-like II"/>
    <property type="match status" value="1"/>
</dbReference>
<protein>
    <submittedName>
        <fullName evidence="3">ABC transporter substrate-binding protein</fullName>
    </submittedName>
</protein>
<feature type="compositionally biased region" description="Gly residues" evidence="1">
    <location>
        <begin position="7"/>
        <end position="21"/>
    </location>
</feature>
<evidence type="ECO:0000313" key="4">
    <source>
        <dbReference type="Proteomes" id="UP001500575"/>
    </source>
</evidence>
<reference evidence="3 4" key="1">
    <citation type="journal article" date="2019" name="Int. J. Syst. Evol. Microbiol.">
        <title>The Global Catalogue of Microorganisms (GCM) 10K type strain sequencing project: providing services to taxonomists for standard genome sequencing and annotation.</title>
        <authorList>
            <consortium name="The Broad Institute Genomics Platform"/>
            <consortium name="The Broad Institute Genome Sequencing Center for Infectious Disease"/>
            <person name="Wu L."/>
            <person name="Ma J."/>
        </authorList>
    </citation>
    <scope>NUCLEOTIDE SEQUENCE [LARGE SCALE GENOMIC DNA]</scope>
    <source>
        <strain evidence="3 4">JCM 16021</strain>
    </source>
</reference>
<evidence type="ECO:0000313" key="3">
    <source>
        <dbReference type="EMBL" id="GAA2122347.1"/>
    </source>
</evidence>
<evidence type="ECO:0000259" key="2">
    <source>
        <dbReference type="Pfam" id="PF00496"/>
    </source>
</evidence>
<dbReference type="PANTHER" id="PTHR30290:SF83">
    <property type="entry name" value="ABC TRANSPORTER SUBSTRATE-BINDING PROTEIN"/>
    <property type="match status" value="1"/>
</dbReference>
<dbReference type="InterPro" id="IPR039424">
    <property type="entry name" value="SBP_5"/>
</dbReference>
<dbReference type="Proteomes" id="UP001500575">
    <property type="component" value="Unassembled WGS sequence"/>
</dbReference>
<organism evidence="3 4">
    <name type="scientific">Nocardioides bigeumensis</name>
    <dbReference type="NCBI Taxonomy" id="433657"/>
    <lineage>
        <taxon>Bacteria</taxon>
        <taxon>Bacillati</taxon>
        <taxon>Actinomycetota</taxon>
        <taxon>Actinomycetes</taxon>
        <taxon>Propionibacteriales</taxon>
        <taxon>Nocardioidaceae</taxon>
        <taxon>Nocardioides</taxon>
    </lineage>
</organism>
<keyword evidence="4" id="KW-1185">Reference proteome</keyword>
<evidence type="ECO:0000256" key="1">
    <source>
        <dbReference type="SAM" id="MobiDB-lite"/>
    </source>
</evidence>
<dbReference type="PANTHER" id="PTHR30290">
    <property type="entry name" value="PERIPLASMIC BINDING COMPONENT OF ABC TRANSPORTER"/>
    <property type="match status" value="1"/>
</dbReference>
<name>A0ABN2Y619_9ACTN</name>
<comment type="caution">
    <text evidence="3">The sequence shown here is derived from an EMBL/GenBank/DDBJ whole genome shotgun (WGS) entry which is preliminary data.</text>
</comment>
<dbReference type="InterPro" id="IPR030678">
    <property type="entry name" value="Peptide/Ni-bd"/>
</dbReference>
<feature type="region of interest" description="Disordered" evidence="1">
    <location>
        <begin position="1"/>
        <end position="52"/>
    </location>
</feature>
<dbReference type="Gene3D" id="3.10.105.10">
    <property type="entry name" value="Dipeptide-binding Protein, Domain 3"/>
    <property type="match status" value="1"/>
</dbReference>
<gene>
    <name evidence="3" type="ORF">GCM10009843_17430</name>
</gene>
<dbReference type="RefSeq" id="WP_344303301.1">
    <property type="nucleotide sequence ID" value="NZ_BAAAQQ010000008.1"/>
</dbReference>
<dbReference type="InterPro" id="IPR000914">
    <property type="entry name" value="SBP_5_dom"/>
</dbReference>
<dbReference type="EMBL" id="BAAAQQ010000008">
    <property type="protein sequence ID" value="GAA2122347.1"/>
    <property type="molecule type" value="Genomic_DNA"/>
</dbReference>
<feature type="compositionally biased region" description="Basic and acidic residues" evidence="1">
    <location>
        <begin position="22"/>
        <end position="37"/>
    </location>
</feature>
<accession>A0ABN2Y619</accession>
<dbReference type="Pfam" id="PF00496">
    <property type="entry name" value="SBP_bac_5"/>
    <property type="match status" value="1"/>
</dbReference>
<proteinExistence type="predicted"/>
<sequence length="578" mass="62780">MFALAACGGGGDDGDGNGGSGADRDFTETGAGDKDPEAQGPAPEVEGAQEGGTITVYLTSDPGPDSLDPTEGWSVTGNSIQQALTHRSLTQFMRNEDGDAILVPDLATDLGTPNEDYTEWTFTIKDDVTWETGDPITAEEVAFGITRSLDSETFPSGPGTEYSVHYFLDGDKYKGPYTDKGKSYDGVTFDEAARTVTIKMSTPFPDMDYWGSFMAMGPAPLGDTSNPPDYGKDPLTTGPYKIDSFRPQEELVLSRNDQWNPDSDPARHQYADGFVFKFNADQAQTDEIMLSGNAESQTAVSTGIGSDNYQQFDSELGDRLVQQGAQCISTLTPDYTKITDINVRKALAWAYPYEDIWLAGGEVPGVTRIPANSYMPPGMAGKKEYFADGEQFVFNPERSKELLAEAGYEPGEYEITMVYSEETLASAVQKQLVKGWEEGGFKVTGIPIAATESAYNIWLDPDNKINKKLNMRGVNWCSDWPSGSTMIPPLLKTGAVYNTALFSEADVDAEMDRIATIPLEEQADAWGALDEKIGTEYFPSIVTAFRNDLYAFGERVGSPAGLASIGAPYYQNLYVAAE</sequence>
<feature type="domain" description="Solute-binding protein family 5" evidence="2">
    <location>
        <begin position="102"/>
        <end position="495"/>
    </location>
</feature>
<dbReference type="PIRSF" id="PIRSF002741">
    <property type="entry name" value="MppA"/>
    <property type="match status" value="1"/>
</dbReference>
<dbReference type="Gene3D" id="3.40.190.10">
    <property type="entry name" value="Periplasmic binding protein-like II"/>
    <property type="match status" value="1"/>
</dbReference>